<name>A0A4R6GR61_9BACT</name>
<dbReference type="RefSeq" id="WP_133466261.1">
    <property type="nucleotide sequence ID" value="NZ_SNWI01000009.1"/>
</dbReference>
<reference evidence="1 2" key="1">
    <citation type="submission" date="2019-03" db="EMBL/GenBank/DDBJ databases">
        <title>Freshwater and sediment microbial communities from various areas in North America, analyzing microbe dynamics in response to fracking.</title>
        <authorList>
            <person name="Lamendella R."/>
        </authorList>
    </citation>
    <scope>NUCLEOTIDE SEQUENCE [LARGE SCALE GENOMIC DNA]</scope>
    <source>
        <strain evidence="1 2">114D</strain>
    </source>
</reference>
<dbReference type="AlphaFoldDB" id="A0A4R6GR61"/>
<comment type="caution">
    <text evidence="1">The sequence shown here is derived from an EMBL/GenBank/DDBJ whole genome shotgun (WGS) entry which is preliminary data.</text>
</comment>
<evidence type="ECO:0000313" key="2">
    <source>
        <dbReference type="Proteomes" id="UP000294848"/>
    </source>
</evidence>
<evidence type="ECO:0008006" key="3">
    <source>
        <dbReference type="Google" id="ProtNLM"/>
    </source>
</evidence>
<protein>
    <recommendedName>
        <fullName evidence="3">DNA-binding protein</fullName>
    </recommendedName>
</protein>
<dbReference type="OrthoDB" id="696873at2"/>
<proteinExistence type="predicted"/>
<gene>
    <name evidence="1" type="ORF">DET52_10965</name>
</gene>
<sequence length="338" mass="39475">MKDLTNSTVSRQNILNNNYAIEEIQNAVGIEGIVFENQFRFLKNQIAAFFEIDERTVERYLEIHEKELKVNGYEVLKGKRLKEFKLLIKDLEVTDINVAQSTANLGLFNFRAFLNLGMLLTESEKAKTLRGVVLDIVLDTINKRTGGSTKYINQRDGDFILSYYKEESYRKEFTDALCNYIAMGNAKYAIYTNKIYQSIFKEHAVEYRQILKLSEKDKVRETMYSEVLDLISSYEFGLAKLIEERYNKLGRKLTSLEIDNLFSAFEQLPLWVPLIEKARRKMASRDLAFRDVLHQQLEGYIGAVPAEDFERFIGEKSKELAERLEEAKDVFKRLKKRE</sequence>
<organism evidence="1 2">
    <name type="scientific">Sunxiuqinia elliptica</name>
    <dbReference type="NCBI Taxonomy" id="655355"/>
    <lineage>
        <taxon>Bacteria</taxon>
        <taxon>Pseudomonadati</taxon>
        <taxon>Bacteroidota</taxon>
        <taxon>Bacteroidia</taxon>
        <taxon>Marinilabiliales</taxon>
        <taxon>Prolixibacteraceae</taxon>
        <taxon>Sunxiuqinia</taxon>
    </lineage>
</organism>
<accession>A0A4R6GR61</accession>
<dbReference type="EMBL" id="SNWI01000009">
    <property type="protein sequence ID" value="TDN97663.1"/>
    <property type="molecule type" value="Genomic_DNA"/>
</dbReference>
<dbReference type="Proteomes" id="UP000294848">
    <property type="component" value="Unassembled WGS sequence"/>
</dbReference>
<evidence type="ECO:0000313" key="1">
    <source>
        <dbReference type="EMBL" id="TDN97663.1"/>
    </source>
</evidence>